<dbReference type="PANTHER" id="PTHR39456">
    <property type="entry name" value="METAL-DEPENDENT HYDROLASE"/>
    <property type="match status" value="1"/>
</dbReference>
<dbReference type="Proteomes" id="UP000298050">
    <property type="component" value="Unassembled WGS sequence"/>
</dbReference>
<accession>A0A4Z0LTD7</accession>
<name>A0A4Z0LTD7_9GAMM</name>
<dbReference type="AlphaFoldDB" id="A0A4Z0LTD7"/>
<keyword evidence="1" id="KW-0378">Hydrolase</keyword>
<gene>
    <name evidence="1" type="ORF">E4634_21095</name>
</gene>
<reference evidence="1 2" key="1">
    <citation type="submission" date="2019-04" db="EMBL/GenBank/DDBJ databases">
        <title>Taxonomy of novel Haliea sp. from mangrove soil of West Coast of India.</title>
        <authorList>
            <person name="Verma A."/>
            <person name="Kumar P."/>
            <person name="Krishnamurthi S."/>
        </authorList>
    </citation>
    <scope>NUCLEOTIDE SEQUENCE [LARGE SCALE GENOMIC DNA]</scope>
    <source>
        <strain evidence="1 2">SAOS-164</strain>
    </source>
</reference>
<sequence>MEGQQMQELVIRKIPFDFDGVPFLWNPDNPRFALDMNKVSFFAIGLERYFCRAVQAAEPRIDDPQVLAIARAFREQESLHSLAHRQHVRALSARYPGLRETLEQLIAHFDALYEARSLDFHLAYAGGLESIFTPVFRLFLDYRAIYFGGGDPRVASLFLWHFCEEIEHRSAALDVYNHVCGSYLFRLRNLPAIARHVAQGLQLLDAGFKAHVPDVPAHLYSAPEKVGVPRGAHLAVLSGILGAQLPGHRPAKQSVPEYFHEWTARHAAGEDMTRVYGQGVGA</sequence>
<protein>
    <submittedName>
        <fullName evidence="1">Metal-dependent hydrolase</fullName>
    </submittedName>
</protein>
<proteinExistence type="predicted"/>
<dbReference type="OrthoDB" id="4760165at2"/>
<comment type="caution">
    <text evidence="1">The sequence shown here is derived from an EMBL/GenBank/DDBJ whole genome shotgun (WGS) entry which is preliminary data.</text>
</comment>
<organism evidence="1 2">
    <name type="scientific">Mangrovimicrobium sediminis</name>
    <dbReference type="NCBI Taxonomy" id="2562682"/>
    <lineage>
        <taxon>Bacteria</taxon>
        <taxon>Pseudomonadati</taxon>
        <taxon>Pseudomonadota</taxon>
        <taxon>Gammaproteobacteria</taxon>
        <taxon>Cellvibrionales</taxon>
        <taxon>Halieaceae</taxon>
        <taxon>Mangrovimicrobium</taxon>
    </lineage>
</organism>
<evidence type="ECO:0000313" key="1">
    <source>
        <dbReference type="EMBL" id="TGD70408.1"/>
    </source>
</evidence>
<keyword evidence="2" id="KW-1185">Reference proteome</keyword>
<dbReference type="GO" id="GO:0016787">
    <property type="term" value="F:hydrolase activity"/>
    <property type="evidence" value="ECO:0007669"/>
    <property type="project" value="UniProtKB-KW"/>
</dbReference>
<dbReference type="EMBL" id="SRLE01000040">
    <property type="protein sequence ID" value="TGD70408.1"/>
    <property type="molecule type" value="Genomic_DNA"/>
</dbReference>
<dbReference type="Pfam" id="PF10118">
    <property type="entry name" value="Metal_hydrol"/>
    <property type="match status" value="1"/>
</dbReference>
<evidence type="ECO:0000313" key="2">
    <source>
        <dbReference type="Proteomes" id="UP000298050"/>
    </source>
</evidence>
<dbReference type="PANTHER" id="PTHR39456:SF1">
    <property type="entry name" value="METAL-DEPENDENT HYDROLASE"/>
    <property type="match status" value="1"/>
</dbReference>
<dbReference type="InterPro" id="IPR016516">
    <property type="entry name" value="UCP07580"/>
</dbReference>